<proteinExistence type="inferred from homology"/>
<dbReference type="Pfam" id="PF00383">
    <property type="entry name" value="dCMP_cyt_deam_1"/>
    <property type="match status" value="1"/>
</dbReference>
<dbReference type="PANTHER" id="PTHR11644">
    <property type="entry name" value="CYTIDINE DEAMINASE"/>
    <property type="match status" value="1"/>
</dbReference>
<dbReference type="PROSITE" id="PS51747">
    <property type="entry name" value="CYT_DCMP_DEAMINASES_2"/>
    <property type="match status" value="1"/>
</dbReference>
<evidence type="ECO:0000259" key="14">
    <source>
        <dbReference type="PROSITE" id="PS51747"/>
    </source>
</evidence>
<feature type="binding site" evidence="11">
    <location>
        <begin position="61"/>
        <end position="67"/>
    </location>
    <ligand>
        <name>substrate</name>
    </ligand>
</feature>
<dbReference type="InterPro" id="IPR016192">
    <property type="entry name" value="APOBEC/CMP_deaminase_Zn-bd"/>
</dbReference>
<comment type="function">
    <text evidence="2 13">This enzyme scavenges exogenous and endogenous cytidine and 2'-deoxycytidine for UMP synthesis.</text>
</comment>
<evidence type="ECO:0000313" key="16">
    <source>
        <dbReference type="Proteomes" id="UP000054097"/>
    </source>
</evidence>
<evidence type="ECO:0000256" key="13">
    <source>
        <dbReference type="RuleBase" id="RU364006"/>
    </source>
</evidence>
<dbReference type="CDD" id="cd01283">
    <property type="entry name" value="cytidine_deaminase"/>
    <property type="match status" value="1"/>
</dbReference>
<comment type="catalytic activity">
    <reaction evidence="13">
        <text>2'-deoxycytidine + H2O + H(+) = 2'-deoxyuridine + NH4(+)</text>
        <dbReference type="Rhea" id="RHEA:13433"/>
        <dbReference type="ChEBI" id="CHEBI:15377"/>
        <dbReference type="ChEBI" id="CHEBI:15378"/>
        <dbReference type="ChEBI" id="CHEBI:15698"/>
        <dbReference type="ChEBI" id="CHEBI:16450"/>
        <dbReference type="ChEBI" id="CHEBI:28938"/>
        <dbReference type="EC" id="3.5.4.5"/>
    </reaction>
</comment>
<dbReference type="GO" id="GO:0004126">
    <property type="term" value="F:cytidine deaminase activity"/>
    <property type="evidence" value="ECO:0007669"/>
    <property type="project" value="UniProtKB-UniRule"/>
</dbReference>
<keyword evidence="6 13" id="KW-0378">Hydrolase</keyword>
<dbReference type="EC" id="3.5.4.5" evidence="4 13"/>
<name>A0A0C3AZK5_SERVB</name>
<feature type="binding site" evidence="12">
    <location>
        <position position="72"/>
    </location>
    <ligand>
        <name>Zn(2+)</name>
        <dbReference type="ChEBI" id="CHEBI:29105"/>
        <note>catalytic</note>
    </ligand>
</feature>
<dbReference type="Gene3D" id="3.40.140.10">
    <property type="entry name" value="Cytidine Deaminase, domain 2"/>
    <property type="match status" value="1"/>
</dbReference>
<evidence type="ECO:0000256" key="4">
    <source>
        <dbReference type="ARBA" id="ARBA00012783"/>
    </source>
</evidence>
<organism evidence="15 16">
    <name type="scientific">Serendipita vermifera MAFF 305830</name>
    <dbReference type="NCBI Taxonomy" id="933852"/>
    <lineage>
        <taxon>Eukaryota</taxon>
        <taxon>Fungi</taxon>
        <taxon>Dikarya</taxon>
        <taxon>Basidiomycota</taxon>
        <taxon>Agaricomycotina</taxon>
        <taxon>Agaricomycetes</taxon>
        <taxon>Sebacinales</taxon>
        <taxon>Serendipitaceae</taxon>
        <taxon>Serendipita</taxon>
    </lineage>
</organism>
<keyword evidence="5 12" id="KW-0479">Metal-binding</keyword>
<protein>
    <recommendedName>
        <fullName evidence="4 13">Cytidine deaminase</fullName>
        <ecNumber evidence="4 13">3.5.4.5</ecNumber>
    </recommendedName>
    <alternativeName>
        <fullName evidence="8 13">Cytidine aminohydrolase</fullName>
    </alternativeName>
</protein>
<evidence type="ECO:0000256" key="1">
    <source>
        <dbReference type="ARBA" id="ARBA00001947"/>
    </source>
</evidence>
<dbReference type="GO" id="GO:0042802">
    <property type="term" value="F:identical protein binding"/>
    <property type="evidence" value="ECO:0007669"/>
    <property type="project" value="UniProtKB-ARBA"/>
</dbReference>
<evidence type="ECO:0000256" key="7">
    <source>
        <dbReference type="ARBA" id="ARBA00022833"/>
    </source>
</evidence>
<evidence type="ECO:0000256" key="9">
    <source>
        <dbReference type="ARBA" id="ARBA00049558"/>
    </source>
</evidence>
<evidence type="ECO:0000256" key="11">
    <source>
        <dbReference type="PIRSR" id="PIRSR606262-2"/>
    </source>
</evidence>
<dbReference type="PANTHER" id="PTHR11644:SF2">
    <property type="entry name" value="CYTIDINE DEAMINASE"/>
    <property type="match status" value="1"/>
</dbReference>
<dbReference type="InterPro" id="IPR006262">
    <property type="entry name" value="Cyt_deam_tetra"/>
</dbReference>
<reference evidence="15 16" key="1">
    <citation type="submission" date="2014-04" db="EMBL/GenBank/DDBJ databases">
        <authorList>
            <consortium name="DOE Joint Genome Institute"/>
            <person name="Kuo A."/>
            <person name="Zuccaro A."/>
            <person name="Kohler A."/>
            <person name="Nagy L.G."/>
            <person name="Floudas D."/>
            <person name="Copeland A."/>
            <person name="Barry K.W."/>
            <person name="Cichocki N."/>
            <person name="Veneault-Fourrey C."/>
            <person name="LaButti K."/>
            <person name="Lindquist E.A."/>
            <person name="Lipzen A."/>
            <person name="Lundell T."/>
            <person name="Morin E."/>
            <person name="Murat C."/>
            <person name="Sun H."/>
            <person name="Tunlid A."/>
            <person name="Henrissat B."/>
            <person name="Grigoriev I.V."/>
            <person name="Hibbett D.S."/>
            <person name="Martin F."/>
            <person name="Nordberg H.P."/>
            <person name="Cantor M.N."/>
            <person name="Hua S.X."/>
        </authorList>
    </citation>
    <scope>NUCLEOTIDE SEQUENCE [LARGE SCALE GENOMIC DNA]</scope>
    <source>
        <strain evidence="15 16">MAFF 305830</strain>
    </source>
</reference>
<comment type="catalytic activity">
    <reaction evidence="9 13">
        <text>cytidine + H2O + H(+) = uridine + NH4(+)</text>
        <dbReference type="Rhea" id="RHEA:16069"/>
        <dbReference type="ChEBI" id="CHEBI:15377"/>
        <dbReference type="ChEBI" id="CHEBI:15378"/>
        <dbReference type="ChEBI" id="CHEBI:16704"/>
        <dbReference type="ChEBI" id="CHEBI:17562"/>
        <dbReference type="ChEBI" id="CHEBI:28938"/>
        <dbReference type="EC" id="3.5.4.5"/>
    </reaction>
</comment>
<dbReference type="NCBIfam" id="NF004064">
    <property type="entry name" value="PRK05578.1"/>
    <property type="match status" value="1"/>
</dbReference>
<dbReference type="STRING" id="933852.A0A0C3AZK5"/>
<feature type="binding site" evidence="12">
    <location>
        <position position="108"/>
    </location>
    <ligand>
        <name>Zn(2+)</name>
        <dbReference type="ChEBI" id="CHEBI:29105"/>
        <note>catalytic</note>
    </ligand>
</feature>
<feature type="domain" description="CMP/dCMP-type deaminase" evidence="14">
    <location>
        <begin position="20"/>
        <end position="158"/>
    </location>
</feature>
<evidence type="ECO:0000313" key="15">
    <source>
        <dbReference type="EMBL" id="KIM25409.1"/>
    </source>
</evidence>
<feature type="binding site" evidence="12">
    <location>
        <position position="105"/>
    </location>
    <ligand>
        <name>Zn(2+)</name>
        <dbReference type="ChEBI" id="CHEBI:29105"/>
        <note>catalytic</note>
    </ligand>
</feature>
<dbReference type="SUPFAM" id="SSF53927">
    <property type="entry name" value="Cytidine deaminase-like"/>
    <property type="match status" value="1"/>
</dbReference>
<accession>A0A0C3AZK5</accession>
<evidence type="ECO:0000256" key="6">
    <source>
        <dbReference type="ARBA" id="ARBA00022801"/>
    </source>
</evidence>
<evidence type="ECO:0000256" key="10">
    <source>
        <dbReference type="PIRSR" id="PIRSR606262-1"/>
    </source>
</evidence>
<dbReference type="InterPro" id="IPR016193">
    <property type="entry name" value="Cytidine_deaminase-like"/>
</dbReference>
<dbReference type="InterPro" id="IPR050202">
    <property type="entry name" value="Cyt/Deoxycyt_deaminase"/>
</dbReference>
<dbReference type="OrthoDB" id="414540at2759"/>
<dbReference type="FunFam" id="3.40.140.10:FF:000008">
    <property type="entry name" value="Cytidine deaminase"/>
    <property type="match status" value="1"/>
</dbReference>
<evidence type="ECO:0000256" key="2">
    <source>
        <dbReference type="ARBA" id="ARBA00003949"/>
    </source>
</evidence>
<feature type="active site" description="Proton donor" evidence="10">
    <location>
        <position position="74"/>
    </location>
</feature>
<dbReference type="GO" id="GO:0055086">
    <property type="term" value="P:nucleobase-containing small molecule metabolic process"/>
    <property type="evidence" value="ECO:0007669"/>
    <property type="project" value="UniProtKB-ARBA"/>
</dbReference>
<dbReference type="Proteomes" id="UP000054097">
    <property type="component" value="Unassembled WGS sequence"/>
</dbReference>
<dbReference type="PROSITE" id="PS00903">
    <property type="entry name" value="CYT_DCMP_DEAMINASES_1"/>
    <property type="match status" value="1"/>
</dbReference>
<evidence type="ECO:0000256" key="3">
    <source>
        <dbReference type="ARBA" id="ARBA00006576"/>
    </source>
</evidence>
<dbReference type="AlphaFoldDB" id="A0A0C3AZK5"/>
<comment type="cofactor">
    <cofactor evidence="1 12 13">
        <name>Zn(2+)</name>
        <dbReference type="ChEBI" id="CHEBI:29105"/>
    </cofactor>
</comment>
<dbReference type="GO" id="GO:0072527">
    <property type="term" value="P:pyrimidine-containing compound metabolic process"/>
    <property type="evidence" value="ECO:0007669"/>
    <property type="project" value="UniProtKB-ARBA"/>
</dbReference>
<gene>
    <name evidence="15" type="ORF">M408DRAFT_210546</name>
</gene>
<evidence type="ECO:0000256" key="5">
    <source>
        <dbReference type="ARBA" id="ARBA00022723"/>
    </source>
</evidence>
<dbReference type="EMBL" id="KN824314">
    <property type="protein sequence ID" value="KIM25409.1"/>
    <property type="molecule type" value="Genomic_DNA"/>
</dbReference>
<dbReference type="GO" id="GO:0005829">
    <property type="term" value="C:cytosol"/>
    <property type="evidence" value="ECO:0007669"/>
    <property type="project" value="TreeGrafter"/>
</dbReference>
<dbReference type="NCBIfam" id="TIGR01354">
    <property type="entry name" value="cyt_deam_tetra"/>
    <property type="match status" value="1"/>
</dbReference>
<keyword evidence="16" id="KW-1185">Reference proteome</keyword>
<evidence type="ECO:0000256" key="12">
    <source>
        <dbReference type="PIRSR" id="PIRSR606262-3"/>
    </source>
</evidence>
<dbReference type="GO" id="GO:0008270">
    <property type="term" value="F:zinc ion binding"/>
    <property type="evidence" value="ECO:0007669"/>
    <property type="project" value="UniProtKB-UniRule"/>
</dbReference>
<evidence type="ECO:0000256" key="8">
    <source>
        <dbReference type="ARBA" id="ARBA00032005"/>
    </source>
</evidence>
<comment type="similarity">
    <text evidence="3 13">Belongs to the cytidine and deoxycytidylate deaminase family.</text>
</comment>
<sequence length="166" mass="17629">MAKGCKVTQSPPLMTALSEEQKVELISAAIKAKDGSYSPYSKFRVGAALLASDGRIITGANIENAAYGPTICAERTAIVKAVSDGIRSFSALAVTTDVPSPISPCGVCRQVLREFCSLKEMPIFLVPAGYDPANTTDMESSIVVTDLETLLPHSFGPEQLLQPRLP</sequence>
<dbReference type="HOGENOM" id="CLU_097262_1_1_1"/>
<dbReference type="InterPro" id="IPR002125">
    <property type="entry name" value="CMP_dCMP_dom"/>
</dbReference>
<keyword evidence="7 12" id="KW-0862">Zinc</keyword>
<reference evidence="16" key="2">
    <citation type="submission" date="2015-01" db="EMBL/GenBank/DDBJ databases">
        <title>Evolutionary Origins and Diversification of the Mycorrhizal Mutualists.</title>
        <authorList>
            <consortium name="DOE Joint Genome Institute"/>
            <consortium name="Mycorrhizal Genomics Consortium"/>
            <person name="Kohler A."/>
            <person name="Kuo A."/>
            <person name="Nagy L.G."/>
            <person name="Floudas D."/>
            <person name="Copeland A."/>
            <person name="Barry K.W."/>
            <person name="Cichocki N."/>
            <person name="Veneault-Fourrey C."/>
            <person name="LaButti K."/>
            <person name="Lindquist E.A."/>
            <person name="Lipzen A."/>
            <person name="Lundell T."/>
            <person name="Morin E."/>
            <person name="Murat C."/>
            <person name="Riley R."/>
            <person name="Ohm R."/>
            <person name="Sun H."/>
            <person name="Tunlid A."/>
            <person name="Henrissat B."/>
            <person name="Grigoriev I.V."/>
            <person name="Hibbett D.S."/>
            <person name="Martin F."/>
        </authorList>
    </citation>
    <scope>NUCLEOTIDE SEQUENCE [LARGE SCALE GENOMIC DNA]</scope>
    <source>
        <strain evidence="16">MAFF 305830</strain>
    </source>
</reference>